<dbReference type="PANTHER" id="PTHR10612">
    <property type="entry name" value="APOLIPOPROTEIN D"/>
    <property type="match status" value="1"/>
</dbReference>
<comment type="similarity">
    <text evidence="1 2">Belongs to the calycin superfamily. Lipocalin family.</text>
</comment>
<protein>
    <recommendedName>
        <fullName evidence="2">Outer membrane lipoprotein Blc</fullName>
    </recommendedName>
</protein>
<dbReference type="InterPro" id="IPR047202">
    <property type="entry name" value="Lipocalin_Blc-like_dom"/>
</dbReference>
<sequence length="174" mass="20494">MKIIITFVLLVTLLALYACRSTSPIQQAENVDLNAFMGDWYVLAHIPTFIEDEAYNAVESYSRESPQKIATTFRFNEADFKGEEKIYHPTGFVQDESSAYWKMQFLWPFKSEFIISYVDADYQHTIIARSKRDYVWIMAREPVIDDDKLNQLIDKVENLGYDRDEIRFVPQQPR</sequence>
<name>A0A917FKK6_9GAMM</name>
<dbReference type="GO" id="GO:0009279">
    <property type="term" value="C:cell outer membrane"/>
    <property type="evidence" value="ECO:0007669"/>
    <property type="project" value="UniProtKB-SubCell"/>
</dbReference>
<dbReference type="InterPro" id="IPR022271">
    <property type="entry name" value="Lipocalin_ApoD"/>
</dbReference>
<keyword evidence="2" id="KW-0446">Lipid-binding</keyword>
<organism evidence="5 6">
    <name type="scientific">Marinicella pacifica</name>
    <dbReference type="NCBI Taxonomy" id="1171543"/>
    <lineage>
        <taxon>Bacteria</taxon>
        <taxon>Pseudomonadati</taxon>
        <taxon>Pseudomonadota</taxon>
        <taxon>Gammaproteobacteria</taxon>
        <taxon>Lysobacterales</taxon>
        <taxon>Marinicellaceae</taxon>
        <taxon>Marinicella</taxon>
    </lineage>
</organism>
<evidence type="ECO:0000256" key="2">
    <source>
        <dbReference type="PIRNR" id="PIRNR036893"/>
    </source>
</evidence>
<evidence type="ECO:0000313" key="6">
    <source>
        <dbReference type="Proteomes" id="UP000605253"/>
    </source>
</evidence>
<dbReference type="InterPro" id="IPR000566">
    <property type="entry name" value="Lipocln_cytosolic_FA-bd_dom"/>
</dbReference>
<accession>A0A917FKK6</accession>
<dbReference type="SUPFAM" id="SSF50814">
    <property type="entry name" value="Lipocalins"/>
    <property type="match status" value="1"/>
</dbReference>
<dbReference type="Proteomes" id="UP000605253">
    <property type="component" value="Unassembled WGS sequence"/>
</dbReference>
<dbReference type="InterPro" id="IPR012674">
    <property type="entry name" value="Calycin"/>
</dbReference>
<comment type="subunit">
    <text evidence="2">Homodimer.</text>
</comment>
<dbReference type="InterPro" id="IPR002446">
    <property type="entry name" value="Lipocalin_bac"/>
</dbReference>
<keyword evidence="2 3" id="KW-0449">Lipoprotein</keyword>
<dbReference type="RefSeq" id="WP_188364089.1">
    <property type="nucleotide sequence ID" value="NZ_BAABJF010000032.1"/>
</dbReference>
<comment type="caution">
    <text evidence="5">The sequence shown here is derived from an EMBL/GenBank/DDBJ whole genome shotgun (WGS) entry which is preliminary data.</text>
</comment>
<dbReference type="GO" id="GO:0008289">
    <property type="term" value="F:lipid binding"/>
    <property type="evidence" value="ECO:0007669"/>
    <property type="project" value="UniProtKB-UniRule"/>
</dbReference>
<proteinExistence type="inferred from homology"/>
<dbReference type="PROSITE" id="PS51257">
    <property type="entry name" value="PROKAR_LIPOPROTEIN"/>
    <property type="match status" value="1"/>
</dbReference>
<dbReference type="Gene3D" id="2.40.128.20">
    <property type="match status" value="1"/>
</dbReference>
<dbReference type="AlphaFoldDB" id="A0A917FKK6"/>
<dbReference type="CDD" id="cd19438">
    <property type="entry name" value="lipocalin_Blc-like"/>
    <property type="match status" value="1"/>
</dbReference>
<evidence type="ECO:0000313" key="5">
    <source>
        <dbReference type="EMBL" id="GGF86830.1"/>
    </source>
</evidence>
<keyword evidence="2" id="KW-0472">Membrane</keyword>
<dbReference type="Pfam" id="PF08212">
    <property type="entry name" value="Lipocalin_2"/>
    <property type="match status" value="1"/>
</dbReference>
<comment type="subcellular location">
    <subcellularLocation>
        <location evidence="2">Cell outer membrane</location>
    </subcellularLocation>
</comment>
<evidence type="ECO:0000259" key="4">
    <source>
        <dbReference type="Pfam" id="PF08212"/>
    </source>
</evidence>
<evidence type="ECO:0000256" key="3">
    <source>
        <dbReference type="PIRSR" id="PIRSR036893-52"/>
    </source>
</evidence>
<reference evidence="5" key="2">
    <citation type="submission" date="2020-09" db="EMBL/GenBank/DDBJ databases">
        <authorList>
            <person name="Sun Q."/>
            <person name="Zhou Y."/>
        </authorList>
    </citation>
    <scope>NUCLEOTIDE SEQUENCE</scope>
    <source>
        <strain evidence="5">CGMCC 1.12181</strain>
    </source>
</reference>
<keyword evidence="2" id="KW-0998">Cell outer membrane</keyword>
<keyword evidence="3" id="KW-0564">Palmitate</keyword>
<dbReference type="PANTHER" id="PTHR10612:SF34">
    <property type="entry name" value="APOLIPOPROTEIN D"/>
    <property type="match status" value="1"/>
</dbReference>
<dbReference type="EMBL" id="BMEO01000002">
    <property type="protein sequence ID" value="GGF86830.1"/>
    <property type="molecule type" value="Genomic_DNA"/>
</dbReference>
<feature type="domain" description="Lipocalin/cytosolic fatty-acid binding" evidence="4">
    <location>
        <begin position="31"/>
        <end position="171"/>
    </location>
</feature>
<keyword evidence="6" id="KW-1185">Reference proteome</keyword>
<reference evidence="5" key="1">
    <citation type="journal article" date="2014" name="Int. J. Syst. Evol. Microbiol.">
        <title>Complete genome sequence of Corynebacterium casei LMG S-19264T (=DSM 44701T), isolated from a smear-ripened cheese.</title>
        <authorList>
            <consortium name="US DOE Joint Genome Institute (JGI-PGF)"/>
            <person name="Walter F."/>
            <person name="Albersmeier A."/>
            <person name="Kalinowski J."/>
            <person name="Ruckert C."/>
        </authorList>
    </citation>
    <scope>NUCLEOTIDE SEQUENCE</scope>
    <source>
        <strain evidence="5">CGMCC 1.12181</strain>
    </source>
</reference>
<gene>
    <name evidence="5" type="primary">blc</name>
    <name evidence="5" type="ORF">GCM10011365_04850</name>
</gene>
<dbReference type="PRINTS" id="PR01171">
    <property type="entry name" value="BCTLIPOCALIN"/>
</dbReference>
<feature type="lipid moiety-binding region" description="S-diacylglycerol cysteine" evidence="3">
    <location>
        <position position="19"/>
    </location>
</feature>
<evidence type="ECO:0000256" key="1">
    <source>
        <dbReference type="ARBA" id="ARBA00006889"/>
    </source>
</evidence>
<comment type="function">
    <text evidence="2">Involved in the storage or transport of lipids necessary for membrane maintenance under stressful conditions. Displays a binding preference for lysophospholipids.</text>
</comment>
<dbReference type="GO" id="GO:0006950">
    <property type="term" value="P:response to stress"/>
    <property type="evidence" value="ECO:0007669"/>
    <property type="project" value="UniProtKB-ARBA"/>
</dbReference>
<dbReference type="PIRSF" id="PIRSF036893">
    <property type="entry name" value="Lipocalin_ApoD"/>
    <property type="match status" value="1"/>
</dbReference>